<comment type="caution">
    <text evidence="2">The sequence shown here is derived from an EMBL/GenBank/DDBJ whole genome shotgun (WGS) entry which is preliminary data.</text>
</comment>
<evidence type="ECO:0000313" key="3">
    <source>
        <dbReference type="Proteomes" id="UP001059596"/>
    </source>
</evidence>
<accession>A0A9P9Y9R8</accession>
<feature type="compositionally biased region" description="Polar residues" evidence="1">
    <location>
        <begin position="46"/>
        <end position="61"/>
    </location>
</feature>
<dbReference type="AlphaFoldDB" id="A0A9P9Y9R8"/>
<dbReference type="Proteomes" id="UP001059596">
    <property type="component" value="Unassembled WGS sequence"/>
</dbReference>
<feature type="non-terminal residue" evidence="2">
    <location>
        <position position="80"/>
    </location>
</feature>
<gene>
    <name evidence="2" type="ORF">M5D96_014246</name>
</gene>
<evidence type="ECO:0000256" key="1">
    <source>
        <dbReference type="SAM" id="MobiDB-lite"/>
    </source>
</evidence>
<dbReference type="EMBL" id="JAMKOV010000318">
    <property type="protein sequence ID" value="KAI8033001.1"/>
    <property type="molecule type" value="Genomic_DNA"/>
</dbReference>
<protein>
    <submittedName>
        <fullName evidence="2">Uncharacterized protein</fullName>
    </submittedName>
</protein>
<evidence type="ECO:0000313" key="2">
    <source>
        <dbReference type="EMBL" id="KAI8033001.1"/>
    </source>
</evidence>
<name>A0A9P9Y9R8_9MUSC</name>
<feature type="region of interest" description="Disordered" evidence="1">
    <location>
        <begin position="1"/>
        <end position="61"/>
    </location>
</feature>
<feature type="non-terminal residue" evidence="2">
    <location>
        <position position="1"/>
    </location>
</feature>
<feature type="compositionally biased region" description="Basic and acidic residues" evidence="1">
    <location>
        <begin position="34"/>
        <end position="45"/>
    </location>
</feature>
<proteinExistence type="predicted"/>
<reference evidence="2" key="1">
    <citation type="journal article" date="2023" name="Genome Biol. Evol.">
        <title>Long-read-based Genome Assembly of Drosophila gunungcola Reveals Fewer Chemosensory Genes in Flower-breeding Species.</title>
        <authorList>
            <person name="Negi A."/>
            <person name="Liao B.Y."/>
            <person name="Yeh S.D."/>
        </authorList>
    </citation>
    <scope>NUCLEOTIDE SEQUENCE</scope>
    <source>
        <strain evidence="2">Sukarami</strain>
    </source>
</reference>
<organism evidence="2 3">
    <name type="scientific">Drosophila gunungcola</name>
    <name type="common">fruit fly</name>
    <dbReference type="NCBI Taxonomy" id="103775"/>
    <lineage>
        <taxon>Eukaryota</taxon>
        <taxon>Metazoa</taxon>
        <taxon>Ecdysozoa</taxon>
        <taxon>Arthropoda</taxon>
        <taxon>Hexapoda</taxon>
        <taxon>Insecta</taxon>
        <taxon>Pterygota</taxon>
        <taxon>Neoptera</taxon>
        <taxon>Endopterygota</taxon>
        <taxon>Diptera</taxon>
        <taxon>Brachycera</taxon>
        <taxon>Muscomorpha</taxon>
        <taxon>Ephydroidea</taxon>
        <taxon>Drosophilidae</taxon>
        <taxon>Drosophila</taxon>
        <taxon>Sophophora</taxon>
    </lineage>
</organism>
<sequence length="80" mass="8689">SLGAAGRSNDRGYQTKPSRTEPKPAEQANQTTPRRQDGPGKDKAGDSQTASQTASYFGARQQTWLKTNETLHLSENVNAQ</sequence>
<keyword evidence="3" id="KW-1185">Reference proteome</keyword>